<keyword evidence="5 7" id="KW-1133">Transmembrane helix</keyword>
<dbReference type="InterPro" id="IPR052017">
    <property type="entry name" value="TSUP"/>
</dbReference>
<gene>
    <name evidence="8" type="ORF">METZ01_LOCUS288091</name>
</gene>
<comment type="subcellular location">
    <subcellularLocation>
        <location evidence="1">Cell membrane</location>
        <topology evidence="1">Multi-pass membrane protein</topology>
    </subcellularLocation>
</comment>
<feature type="transmembrane region" description="Helical" evidence="7">
    <location>
        <begin position="237"/>
        <end position="255"/>
    </location>
</feature>
<dbReference type="AlphaFoldDB" id="A0A382LJ70"/>
<dbReference type="EMBL" id="UINC01086612">
    <property type="protein sequence ID" value="SVC35237.1"/>
    <property type="molecule type" value="Genomic_DNA"/>
</dbReference>
<evidence type="ECO:0000256" key="1">
    <source>
        <dbReference type="ARBA" id="ARBA00004651"/>
    </source>
</evidence>
<evidence type="ECO:0000256" key="2">
    <source>
        <dbReference type="ARBA" id="ARBA00022448"/>
    </source>
</evidence>
<organism evidence="8">
    <name type="scientific">marine metagenome</name>
    <dbReference type="NCBI Taxonomy" id="408172"/>
    <lineage>
        <taxon>unclassified sequences</taxon>
        <taxon>metagenomes</taxon>
        <taxon>ecological metagenomes</taxon>
    </lineage>
</organism>
<reference evidence="8" key="1">
    <citation type="submission" date="2018-05" db="EMBL/GenBank/DDBJ databases">
        <authorList>
            <person name="Lanie J.A."/>
            <person name="Ng W.-L."/>
            <person name="Kazmierczak K.M."/>
            <person name="Andrzejewski T.M."/>
            <person name="Davidsen T.M."/>
            <person name="Wayne K.J."/>
            <person name="Tettelin H."/>
            <person name="Glass J.I."/>
            <person name="Rusch D."/>
            <person name="Podicherti R."/>
            <person name="Tsui H.-C.T."/>
            <person name="Winkler M.E."/>
        </authorList>
    </citation>
    <scope>NUCLEOTIDE SEQUENCE</scope>
</reference>
<evidence type="ECO:0008006" key="9">
    <source>
        <dbReference type="Google" id="ProtNLM"/>
    </source>
</evidence>
<evidence type="ECO:0000256" key="3">
    <source>
        <dbReference type="ARBA" id="ARBA00022475"/>
    </source>
</evidence>
<feature type="transmembrane region" description="Helical" evidence="7">
    <location>
        <begin position="111"/>
        <end position="129"/>
    </location>
</feature>
<dbReference type="InterPro" id="IPR002781">
    <property type="entry name" value="TM_pro_TauE-like"/>
</dbReference>
<dbReference type="GO" id="GO:0005886">
    <property type="term" value="C:plasma membrane"/>
    <property type="evidence" value="ECO:0007669"/>
    <property type="project" value="UniProtKB-SubCell"/>
</dbReference>
<accession>A0A382LJ70</accession>
<evidence type="ECO:0000256" key="6">
    <source>
        <dbReference type="ARBA" id="ARBA00023136"/>
    </source>
</evidence>
<sequence length="260" mass="28484">YLEKLIFMDLAVYSFEILIFLFLIATVAGFLDTLVGGGGLLAVPALMLSGMSPIYVLGTNKLQGSMGTGAATLLLLRRKELHWKKIKSLMMASFIGAIIGSVIVQFVNTEILSFMIPCVLGFIAIYFIFAPEPKKKQRLPDNSYQNAVVPAIACYDGMFGPGTGSFFVMAGVAIKKLDIIKSTVMAKPLNFSSNIASLIVFLSFGHVVWIVGLTMMLGQAIGAFFGAHYLFKVNPKFIRVLIVAMSFLMLIRYTFSMGWL</sequence>
<feature type="non-terminal residue" evidence="8">
    <location>
        <position position="1"/>
    </location>
</feature>
<evidence type="ECO:0000256" key="7">
    <source>
        <dbReference type="SAM" id="Phobius"/>
    </source>
</evidence>
<protein>
    <recommendedName>
        <fullName evidence="9">Membrane transporter protein</fullName>
    </recommendedName>
</protein>
<evidence type="ECO:0000256" key="5">
    <source>
        <dbReference type="ARBA" id="ARBA00022989"/>
    </source>
</evidence>
<evidence type="ECO:0000256" key="4">
    <source>
        <dbReference type="ARBA" id="ARBA00022692"/>
    </source>
</evidence>
<keyword evidence="6 7" id="KW-0472">Membrane</keyword>
<feature type="transmembrane region" description="Helical" evidence="7">
    <location>
        <begin position="12"/>
        <end position="31"/>
    </location>
</feature>
<keyword evidence="2" id="KW-0813">Transport</keyword>
<dbReference type="PANTHER" id="PTHR30269:SF0">
    <property type="entry name" value="MEMBRANE TRANSPORTER PROTEIN YFCA-RELATED"/>
    <property type="match status" value="1"/>
</dbReference>
<feature type="transmembrane region" description="Helical" evidence="7">
    <location>
        <begin position="86"/>
        <end position="105"/>
    </location>
</feature>
<dbReference type="PANTHER" id="PTHR30269">
    <property type="entry name" value="TRANSMEMBRANE PROTEIN YFCA"/>
    <property type="match status" value="1"/>
</dbReference>
<keyword evidence="4 7" id="KW-0812">Transmembrane</keyword>
<proteinExistence type="predicted"/>
<feature type="transmembrane region" description="Helical" evidence="7">
    <location>
        <begin position="37"/>
        <end position="57"/>
    </location>
</feature>
<name>A0A382LJ70_9ZZZZ</name>
<keyword evidence="3" id="KW-1003">Cell membrane</keyword>
<dbReference type="Pfam" id="PF01925">
    <property type="entry name" value="TauE"/>
    <property type="match status" value="1"/>
</dbReference>
<evidence type="ECO:0000313" key="8">
    <source>
        <dbReference type="EMBL" id="SVC35237.1"/>
    </source>
</evidence>